<evidence type="ECO:0000313" key="1">
    <source>
        <dbReference type="EMBL" id="CAG5156481.1"/>
    </source>
</evidence>
<dbReference type="EMBL" id="CAJRGZ010000017">
    <property type="protein sequence ID" value="CAG5156481.1"/>
    <property type="molecule type" value="Genomic_DNA"/>
</dbReference>
<evidence type="ECO:0000313" key="2">
    <source>
        <dbReference type="Proteomes" id="UP000676310"/>
    </source>
</evidence>
<gene>
    <name evidence="1" type="ORF">ALTATR162_LOCUS4279</name>
</gene>
<name>A0A8J2HYA5_9PLEO</name>
<dbReference type="GeneID" id="67015928"/>
<accession>A0A8J2HYA5</accession>
<dbReference type="OrthoDB" id="3693166at2759"/>
<organism evidence="1 2">
    <name type="scientific">Alternaria atra</name>
    <dbReference type="NCBI Taxonomy" id="119953"/>
    <lineage>
        <taxon>Eukaryota</taxon>
        <taxon>Fungi</taxon>
        <taxon>Dikarya</taxon>
        <taxon>Ascomycota</taxon>
        <taxon>Pezizomycotina</taxon>
        <taxon>Dothideomycetes</taxon>
        <taxon>Pleosporomycetidae</taxon>
        <taxon>Pleosporales</taxon>
        <taxon>Pleosporineae</taxon>
        <taxon>Pleosporaceae</taxon>
        <taxon>Alternaria</taxon>
        <taxon>Alternaria sect. Ulocladioides</taxon>
    </lineage>
</organism>
<keyword evidence="2" id="KW-1185">Reference proteome</keyword>
<dbReference type="Proteomes" id="UP000676310">
    <property type="component" value="Unassembled WGS sequence"/>
</dbReference>
<sequence>MRREDIISDTDFEKFGPSLILKHILAMGSLSVENRKERTSAKDLEDERIVIRLAARQAHNGKDPHWSVSWNSPLLQSLGSAMDCDLEHP</sequence>
<dbReference type="RefSeq" id="XP_043167824.1">
    <property type="nucleotide sequence ID" value="XM_043311889.1"/>
</dbReference>
<dbReference type="AlphaFoldDB" id="A0A8J2HYA5"/>
<reference evidence="1" key="1">
    <citation type="submission" date="2021-05" db="EMBL/GenBank/DDBJ databases">
        <authorList>
            <person name="Stam R."/>
        </authorList>
    </citation>
    <scope>NUCLEOTIDE SEQUENCE</scope>
    <source>
        <strain evidence="1">CS162</strain>
    </source>
</reference>
<proteinExistence type="predicted"/>
<comment type="caution">
    <text evidence="1">The sequence shown here is derived from an EMBL/GenBank/DDBJ whole genome shotgun (WGS) entry which is preliminary data.</text>
</comment>
<protein>
    <submittedName>
        <fullName evidence="1">Uncharacterized protein</fullName>
    </submittedName>
</protein>